<name>A0A9N9VVP7_9HYPO</name>
<comment type="cofactor">
    <cofactor evidence="1 8">
        <name>heme</name>
        <dbReference type="ChEBI" id="CHEBI:30413"/>
    </cofactor>
</comment>
<feature type="binding site" description="axial binding residue" evidence="8">
    <location>
        <position position="472"/>
    </location>
    <ligand>
        <name>heme</name>
        <dbReference type="ChEBI" id="CHEBI:30413"/>
    </ligand>
    <ligandPart>
        <name>Fe</name>
        <dbReference type="ChEBI" id="CHEBI:18248"/>
    </ligandPart>
</feature>
<comment type="similarity">
    <text evidence="2 9">Belongs to the cytochrome P450 family.</text>
</comment>
<dbReference type="Gene3D" id="1.10.630.10">
    <property type="entry name" value="Cytochrome P450"/>
    <property type="match status" value="1"/>
</dbReference>
<dbReference type="InterPro" id="IPR002403">
    <property type="entry name" value="Cyt_P450_E_grp-IV"/>
</dbReference>
<dbReference type="PRINTS" id="PR00465">
    <property type="entry name" value="EP450IV"/>
</dbReference>
<dbReference type="PANTHER" id="PTHR46206:SF7">
    <property type="entry name" value="P450, PUTATIVE (EUROFUNG)-RELATED"/>
    <property type="match status" value="1"/>
</dbReference>
<comment type="caution">
    <text evidence="11">The sequence shown here is derived from an EMBL/GenBank/DDBJ whole genome shotgun (WGS) entry which is preliminary data.</text>
</comment>
<evidence type="ECO:0000256" key="8">
    <source>
        <dbReference type="PIRSR" id="PIRSR602403-1"/>
    </source>
</evidence>
<evidence type="ECO:0000256" key="1">
    <source>
        <dbReference type="ARBA" id="ARBA00001971"/>
    </source>
</evidence>
<evidence type="ECO:0000313" key="12">
    <source>
        <dbReference type="Proteomes" id="UP000696573"/>
    </source>
</evidence>
<dbReference type="InterPro" id="IPR036396">
    <property type="entry name" value="Cyt_P450_sf"/>
</dbReference>
<keyword evidence="5 9" id="KW-0560">Oxidoreductase</keyword>
<dbReference type="AlphaFoldDB" id="A0A9N9VVP7"/>
<evidence type="ECO:0000256" key="2">
    <source>
        <dbReference type="ARBA" id="ARBA00010617"/>
    </source>
</evidence>
<proteinExistence type="inferred from homology"/>
<feature type="compositionally biased region" description="Basic and acidic residues" evidence="10">
    <location>
        <begin position="517"/>
        <end position="532"/>
    </location>
</feature>
<keyword evidence="7 9" id="KW-0503">Monooxygenase</keyword>
<dbReference type="GO" id="GO:0020037">
    <property type="term" value="F:heme binding"/>
    <property type="evidence" value="ECO:0007669"/>
    <property type="project" value="InterPro"/>
</dbReference>
<feature type="region of interest" description="Disordered" evidence="10">
    <location>
        <begin position="509"/>
        <end position="532"/>
    </location>
</feature>
<evidence type="ECO:0000256" key="3">
    <source>
        <dbReference type="ARBA" id="ARBA00022617"/>
    </source>
</evidence>
<keyword evidence="3 8" id="KW-0349">Heme</keyword>
<dbReference type="OrthoDB" id="1844152at2759"/>
<dbReference type="InterPro" id="IPR017972">
    <property type="entry name" value="Cyt_P450_CS"/>
</dbReference>
<evidence type="ECO:0000256" key="4">
    <source>
        <dbReference type="ARBA" id="ARBA00022723"/>
    </source>
</evidence>
<organism evidence="11 12">
    <name type="scientific">Clonostachys rhizophaga</name>
    <dbReference type="NCBI Taxonomy" id="160324"/>
    <lineage>
        <taxon>Eukaryota</taxon>
        <taxon>Fungi</taxon>
        <taxon>Dikarya</taxon>
        <taxon>Ascomycota</taxon>
        <taxon>Pezizomycotina</taxon>
        <taxon>Sordariomycetes</taxon>
        <taxon>Hypocreomycetidae</taxon>
        <taxon>Hypocreales</taxon>
        <taxon>Bionectriaceae</taxon>
        <taxon>Clonostachys</taxon>
    </lineage>
</organism>
<dbReference type="PANTHER" id="PTHR46206">
    <property type="entry name" value="CYTOCHROME P450"/>
    <property type="match status" value="1"/>
</dbReference>
<dbReference type="EMBL" id="CABFNQ020000754">
    <property type="protein sequence ID" value="CAH0035432.1"/>
    <property type="molecule type" value="Genomic_DNA"/>
</dbReference>
<keyword evidence="12" id="KW-1185">Reference proteome</keyword>
<dbReference type="PRINTS" id="PR00385">
    <property type="entry name" value="P450"/>
</dbReference>
<keyword evidence="4 8" id="KW-0479">Metal-binding</keyword>
<keyword evidence="6 8" id="KW-0408">Iron</keyword>
<dbReference type="PROSITE" id="PS00086">
    <property type="entry name" value="CYTOCHROME_P450"/>
    <property type="match status" value="1"/>
</dbReference>
<dbReference type="GO" id="GO:0004497">
    <property type="term" value="F:monooxygenase activity"/>
    <property type="evidence" value="ECO:0007669"/>
    <property type="project" value="UniProtKB-KW"/>
</dbReference>
<dbReference type="CDD" id="cd11041">
    <property type="entry name" value="CYP503A1-like"/>
    <property type="match status" value="1"/>
</dbReference>
<dbReference type="GO" id="GO:0016705">
    <property type="term" value="F:oxidoreductase activity, acting on paired donors, with incorporation or reduction of molecular oxygen"/>
    <property type="evidence" value="ECO:0007669"/>
    <property type="project" value="InterPro"/>
</dbReference>
<evidence type="ECO:0000313" key="11">
    <source>
        <dbReference type="EMBL" id="CAH0035432.1"/>
    </source>
</evidence>
<evidence type="ECO:0000256" key="10">
    <source>
        <dbReference type="SAM" id="MobiDB-lite"/>
    </source>
</evidence>
<sequence length="532" mass="58639">MSPANNTSTVLAAAGAAAAGVNDHWPAIVASSVFIAFTLIAQYFFKVDPLAGIPVVGQGGKASRRRQFVKQGGAWKLHHEGYQKFKDGLFRIITARETESIIISPKFLGELRKLPDDVLSFTESVTESLQSKYTGVKADLPHVTETVKTSLTPALPRLNPEIHSEVVDSMRLELPQSSTWTDINLNSKLLRIVAMVSGRVFVGPELCRDEGYLDAAINYTIDLMIAVHVVAFLPVWLRPILGPIIPPVRKVHRRVKEADEFLRPVVTARREAEKLPGYKKPDDMLQWIMNSQDKFGVKDDKELAFNQLGVSFAAIHTTTMTTTNALYTLAAMPEIAPMLREDVQQALAACDGVFTSLAMQNMKKLDSFLREVLRYYPISTTSFQRKVLKPFTLSNGTTIPAGIIIEIPAAGVSGDPSIFPDPEVFDALRFYKLRQSKSKAESGAKAAETVANSQFVSVSASSLTFGYGKHACPGRFFAANEIKMILATILLHYDIKLPDGVTERYPNLEMGAQSMPDPKKLVSIRKREDTAP</sequence>
<gene>
    <name evidence="11" type="ORF">CRHIZ90672A_00015467</name>
</gene>
<protein>
    <submittedName>
        <fullName evidence="11">Uncharacterized protein</fullName>
    </submittedName>
</protein>
<evidence type="ECO:0000256" key="7">
    <source>
        <dbReference type="ARBA" id="ARBA00023033"/>
    </source>
</evidence>
<dbReference type="InterPro" id="IPR001128">
    <property type="entry name" value="Cyt_P450"/>
</dbReference>
<evidence type="ECO:0000256" key="6">
    <source>
        <dbReference type="ARBA" id="ARBA00023004"/>
    </source>
</evidence>
<evidence type="ECO:0000256" key="5">
    <source>
        <dbReference type="ARBA" id="ARBA00023002"/>
    </source>
</evidence>
<dbReference type="Proteomes" id="UP000696573">
    <property type="component" value="Unassembled WGS sequence"/>
</dbReference>
<evidence type="ECO:0000256" key="9">
    <source>
        <dbReference type="RuleBase" id="RU000461"/>
    </source>
</evidence>
<reference evidence="11" key="1">
    <citation type="submission" date="2021-10" db="EMBL/GenBank/DDBJ databases">
        <authorList>
            <person name="Piombo E."/>
        </authorList>
    </citation>
    <scope>NUCLEOTIDE SEQUENCE</scope>
</reference>
<dbReference type="GO" id="GO:0005506">
    <property type="term" value="F:iron ion binding"/>
    <property type="evidence" value="ECO:0007669"/>
    <property type="project" value="InterPro"/>
</dbReference>
<dbReference type="Pfam" id="PF00067">
    <property type="entry name" value="p450"/>
    <property type="match status" value="1"/>
</dbReference>
<accession>A0A9N9VVP7</accession>
<dbReference type="SUPFAM" id="SSF48264">
    <property type="entry name" value="Cytochrome P450"/>
    <property type="match status" value="1"/>
</dbReference>